<dbReference type="eggNOG" id="COG1309">
    <property type="taxonomic scope" value="Bacteria"/>
</dbReference>
<dbReference type="PROSITE" id="PS01081">
    <property type="entry name" value="HTH_TETR_1"/>
    <property type="match status" value="1"/>
</dbReference>
<dbReference type="InterPro" id="IPR023772">
    <property type="entry name" value="DNA-bd_HTH_TetR-type_CS"/>
</dbReference>
<evidence type="ECO:0000256" key="2">
    <source>
        <dbReference type="PROSITE-ProRule" id="PRU00335"/>
    </source>
</evidence>
<evidence type="ECO:0000259" key="3">
    <source>
        <dbReference type="PROSITE" id="PS50977"/>
    </source>
</evidence>
<sequence>MNLLQDTKRLNLQAKMMEKRKRLLKSALELFAEKGYSNTSVRSIIDRSGLGTGTFYKYFNSKEEILKALLEEFLSQIISSIKNYYTQEKNLYVRFIETKRVTMEVFAQNEKLSEIYCRAAGTSDVIDQCLKEFDDKLIEFSIKNIDYGIRHGIFRNLPVAPIAHAILAVEKYLLYKWIILKAISKEEMLEMVVSFHKSLAIGLVKIEALDEYVAQQINVEDKT</sequence>
<dbReference type="EMBL" id="CP002048">
    <property type="protein sequence ID" value="ADI02746.1"/>
    <property type="molecule type" value="Genomic_DNA"/>
</dbReference>
<keyword evidence="5" id="KW-1185">Reference proteome</keyword>
<evidence type="ECO:0000256" key="1">
    <source>
        <dbReference type="ARBA" id="ARBA00023125"/>
    </source>
</evidence>
<reference evidence="5" key="1">
    <citation type="journal article" date="2010" name="Stand. Genomic Sci.">
        <title>Complete genome sequence of Syntrophothermus lipocalidus type strain (TGB-C1T).</title>
        <authorList>
            <consortium name="US DOE Joint Genome Institute (JGI-PGF)"/>
            <person name="Djao O."/>
            <person name="Zhang X."/>
            <person name="Lucas S."/>
            <person name="Lapidus A."/>
            <person name="Glavina Del Rio T."/>
            <person name="Nolan M."/>
            <person name="Tice H."/>
            <person name="Cheng J."/>
            <person name="Han C."/>
            <person name="Tapia R."/>
            <person name="Goodwin L."/>
            <person name="Pitluck S."/>
            <person name="Liolios K."/>
            <person name="Ivanova N."/>
            <person name="Mavromatis K."/>
            <person name="Mikhailova N."/>
            <person name="Ovchinnikova G."/>
            <person name="Pati A."/>
            <person name="Brambilla E."/>
            <person name="Chen A."/>
            <person name="Palaniappan K."/>
            <person name="Land M."/>
            <person name="Hauser L."/>
            <person name="Chang Y."/>
            <person name="Jeffries C."/>
            <person name="Rohde M."/>
            <person name="Sikorski J."/>
            <person name="Spring S."/>
            <person name="Goker M."/>
            <person name="Detter J."/>
            <person name="Woyke T."/>
            <person name="Bristow J."/>
            <person name="Eisen J."/>
            <person name="Markowitz V."/>
            <person name="Hugenholtz P."/>
            <person name="Kyrpides N."/>
            <person name="Klenk H."/>
        </authorList>
    </citation>
    <scope>NUCLEOTIDE SEQUENCE [LARGE SCALE GENOMIC DNA]</scope>
    <source>
        <strain evidence="5">DSM 12680 / TGB-C1</strain>
    </source>
</reference>
<evidence type="ECO:0000313" key="4">
    <source>
        <dbReference type="EMBL" id="ADI02746.1"/>
    </source>
</evidence>
<dbReference type="InterPro" id="IPR050624">
    <property type="entry name" value="HTH-type_Tx_Regulator"/>
</dbReference>
<feature type="DNA-binding region" description="H-T-H motif" evidence="2">
    <location>
        <begin position="40"/>
        <end position="59"/>
    </location>
</feature>
<dbReference type="Pfam" id="PF00440">
    <property type="entry name" value="TetR_N"/>
    <property type="match status" value="1"/>
</dbReference>
<feature type="domain" description="HTH tetR-type" evidence="3">
    <location>
        <begin position="17"/>
        <end position="77"/>
    </location>
</feature>
<accession>D7CPW8</accession>
<dbReference type="PROSITE" id="PS50977">
    <property type="entry name" value="HTH_TETR_2"/>
    <property type="match status" value="1"/>
</dbReference>
<organism evidence="4 5">
    <name type="scientific">Syntrophothermus lipocalidus (strain DSM 12680 / TGB-C1)</name>
    <dbReference type="NCBI Taxonomy" id="643648"/>
    <lineage>
        <taxon>Bacteria</taxon>
        <taxon>Bacillati</taxon>
        <taxon>Bacillota</taxon>
        <taxon>Clostridia</taxon>
        <taxon>Eubacteriales</taxon>
        <taxon>Syntrophomonadaceae</taxon>
        <taxon>Syntrophothermus</taxon>
    </lineage>
</organism>
<dbReference type="Proteomes" id="UP000000378">
    <property type="component" value="Chromosome"/>
</dbReference>
<keyword evidence="1 2" id="KW-0238">DNA-binding</keyword>
<dbReference type="AlphaFoldDB" id="D7CPW8"/>
<dbReference type="KEGG" id="slp:Slip_1997"/>
<dbReference type="PANTHER" id="PTHR43479">
    <property type="entry name" value="ACREF/ENVCD OPERON REPRESSOR-RELATED"/>
    <property type="match status" value="1"/>
</dbReference>
<dbReference type="SUPFAM" id="SSF48498">
    <property type="entry name" value="Tetracyclin repressor-like, C-terminal domain"/>
    <property type="match status" value="1"/>
</dbReference>
<dbReference type="SUPFAM" id="SSF46689">
    <property type="entry name" value="Homeodomain-like"/>
    <property type="match status" value="1"/>
</dbReference>
<dbReference type="PANTHER" id="PTHR43479:SF11">
    <property type="entry name" value="ACREF_ENVCD OPERON REPRESSOR-RELATED"/>
    <property type="match status" value="1"/>
</dbReference>
<dbReference type="InterPro" id="IPR036271">
    <property type="entry name" value="Tet_transcr_reg_TetR-rel_C_sf"/>
</dbReference>
<dbReference type="Gene3D" id="1.10.357.10">
    <property type="entry name" value="Tetracycline Repressor, domain 2"/>
    <property type="match status" value="1"/>
</dbReference>
<evidence type="ECO:0000313" key="5">
    <source>
        <dbReference type="Proteomes" id="UP000000378"/>
    </source>
</evidence>
<dbReference type="HOGENOM" id="CLU_069356_27_3_9"/>
<gene>
    <name evidence="4" type="ordered locus">Slip_1997</name>
</gene>
<dbReference type="InterPro" id="IPR001647">
    <property type="entry name" value="HTH_TetR"/>
</dbReference>
<dbReference type="InterPro" id="IPR009057">
    <property type="entry name" value="Homeodomain-like_sf"/>
</dbReference>
<protein>
    <submittedName>
        <fullName evidence="4">Transcriptional regulator, TetR family</fullName>
    </submittedName>
</protein>
<dbReference type="GO" id="GO:0003677">
    <property type="term" value="F:DNA binding"/>
    <property type="evidence" value="ECO:0007669"/>
    <property type="project" value="UniProtKB-UniRule"/>
</dbReference>
<dbReference type="PRINTS" id="PR00455">
    <property type="entry name" value="HTHTETR"/>
</dbReference>
<name>D7CPW8_SYNLT</name>
<proteinExistence type="predicted"/>
<dbReference type="STRING" id="643648.Slip_1997"/>
<reference evidence="4 5" key="2">
    <citation type="journal article" date="2010" name="Stand. Genomic Sci.">
        <title>Complete genome sequence of Syntrophothermus lipocalidus type strain (TGB-C1).</title>
        <authorList>
            <person name="Djao O.D."/>
            <person name="Zhang X."/>
            <person name="Lucas S."/>
            <person name="Lapidus A."/>
            <person name="Del Rio T.G."/>
            <person name="Nolan M."/>
            <person name="Tice H."/>
            <person name="Cheng J.F."/>
            <person name="Han C."/>
            <person name="Tapia R."/>
            <person name="Goodwin L."/>
            <person name="Pitluck S."/>
            <person name="Liolios K."/>
            <person name="Ivanova N."/>
            <person name="Mavromatis K."/>
            <person name="Mikhailova N."/>
            <person name="Ovchinnikova G."/>
            <person name="Pati A."/>
            <person name="Brambilla E."/>
            <person name="Chen A."/>
            <person name="Palaniappan K."/>
            <person name="Land M."/>
            <person name="Hauser L."/>
            <person name="Chang Y.J."/>
            <person name="Jeffries C.D."/>
            <person name="Rohde M."/>
            <person name="Sikorski J."/>
            <person name="Spring S."/>
            <person name="Goker M."/>
            <person name="Detter J.C."/>
            <person name="Woyke T."/>
            <person name="Bristow J."/>
            <person name="Eisen J.A."/>
            <person name="Markowitz V."/>
            <person name="Hugenholtz P."/>
            <person name="Kyrpides N.C."/>
            <person name="Klenk H.P."/>
        </authorList>
    </citation>
    <scope>NUCLEOTIDE SEQUENCE [LARGE SCALE GENOMIC DNA]</scope>
    <source>
        <strain evidence="5">DSM 12680 / TGB-C1</strain>
    </source>
</reference>